<dbReference type="PANTHER" id="PTHR33608:SF3">
    <property type="entry name" value="SLR2013 PROTEIN"/>
    <property type="match status" value="1"/>
</dbReference>
<dbReference type="RefSeq" id="WP_104005024.1">
    <property type="nucleotide sequence ID" value="NZ_FNVQ01000005.1"/>
</dbReference>
<organism evidence="3 4">
    <name type="scientific">Marinobacterium lutimaris</name>
    <dbReference type="NCBI Taxonomy" id="568106"/>
    <lineage>
        <taxon>Bacteria</taxon>
        <taxon>Pseudomonadati</taxon>
        <taxon>Pseudomonadota</taxon>
        <taxon>Gammaproteobacteria</taxon>
        <taxon>Oceanospirillales</taxon>
        <taxon>Oceanospirillaceae</taxon>
        <taxon>Marinobacterium</taxon>
    </lineage>
</organism>
<evidence type="ECO:0000313" key="4">
    <source>
        <dbReference type="Proteomes" id="UP000236745"/>
    </source>
</evidence>
<name>A0A1H6D9S0_9GAMM</name>
<dbReference type="Pfam" id="PF01882">
    <property type="entry name" value="DUF58"/>
    <property type="match status" value="1"/>
</dbReference>
<keyword evidence="1" id="KW-0472">Membrane</keyword>
<dbReference type="AlphaFoldDB" id="A0A1H6D9S0"/>
<dbReference type="EMBL" id="FNVQ01000005">
    <property type="protein sequence ID" value="SEG81435.1"/>
    <property type="molecule type" value="Genomic_DNA"/>
</dbReference>
<gene>
    <name evidence="3" type="ORF">SAMN05444390_105194</name>
</gene>
<evidence type="ECO:0000256" key="1">
    <source>
        <dbReference type="SAM" id="Phobius"/>
    </source>
</evidence>
<dbReference type="InterPro" id="IPR036465">
    <property type="entry name" value="vWFA_dom_sf"/>
</dbReference>
<evidence type="ECO:0000313" key="3">
    <source>
        <dbReference type="EMBL" id="SEG81435.1"/>
    </source>
</evidence>
<evidence type="ECO:0000259" key="2">
    <source>
        <dbReference type="Pfam" id="PF01882"/>
    </source>
</evidence>
<keyword evidence="1" id="KW-0812">Transmembrane</keyword>
<dbReference type="InterPro" id="IPR002881">
    <property type="entry name" value="DUF58"/>
</dbReference>
<protein>
    <submittedName>
        <fullName evidence="3">Uncharacterized conserved protein, DUF58 family, contains vWF domain</fullName>
    </submittedName>
</protein>
<keyword evidence="1" id="KW-1133">Transmembrane helix</keyword>
<reference evidence="3 4" key="1">
    <citation type="submission" date="2016-10" db="EMBL/GenBank/DDBJ databases">
        <authorList>
            <person name="de Groot N.N."/>
        </authorList>
    </citation>
    <scope>NUCLEOTIDE SEQUENCE [LARGE SCALE GENOMIC DNA]</scope>
    <source>
        <strain evidence="3 4">DSM 22012</strain>
    </source>
</reference>
<proteinExistence type="predicted"/>
<dbReference type="PANTHER" id="PTHR33608">
    <property type="entry name" value="BLL2464 PROTEIN"/>
    <property type="match status" value="1"/>
</dbReference>
<accession>A0A1H6D9S0</accession>
<feature type="transmembrane region" description="Helical" evidence="1">
    <location>
        <begin position="45"/>
        <end position="65"/>
    </location>
</feature>
<dbReference type="SUPFAM" id="SSF53300">
    <property type="entry name" value="vWA-like"/>
    <property type="match status" value="1"/>
</dbReference>
<dbReference type="OrthoDB" id="9812729at2"/>
<dbReference type="Proteomes" id="UP000236745">
    <property type="component" value="Unassembled WGS sequence"/>
</dbReference>
<sequence length="448" mass="50669">MRFPVLNLLPDRGLFKYLLIFLGLGLGLALLRVLSTVAPSWLAYLWWGLFVLAAVAAALDALALYTGRMPDAGRQLPGNLALGSPATIRLRFENPGRRDLRLEYTDRYPDALSCEQLPAQLDLPADTSLIVEYQVRPVQRGDAHFGAIELRVQSPLGLWRRQLHIEAEQSVKVYPNFMALSGMDFLDDEQRVAHLGAHLTQRRGSGLEFRQLREYQRGDEIRQIDWKATARQQKLISREYQDERDQEVLFMLDTGRRMRALDGELSHFDHSLNALLLTAYMALGMGDSVGVLGFAGSNRWVSPVKGRQGINRLLNQLYDIQSSTEASDLSQAAEALMLKQQKRALVVIVSNMRDDDSEELQLAARILGRKHLVMVACLRESFLDRELEEEPGYQAALDHCARELYREQRADLIAQLKARGVMVVDSPPQQMHVALIQEYLALKRAGRI</sequence>
<keyword evidence="4" id="KW-1185">Reference proteome</keyword>
<feature type="domain" description="DUF58" evidence="2">
    <location>
        <begin position="212"/>
        <end position="374"/>
    </location>
</feature>